<sequence length="104" mass="12234">MQRRFRFLLTTIFRWSVQIRFKLGIHERSNPFHLAQRSLRFPPIQVDRFRQVIQGCSKAPYSLLRSPYFSSRQTDSHPISPSPTWGISEVQREHSPLPAMISPV</sequence>
<gene>
    <name evidence="1" type="ORF">AVEN_86586_1</name>
</gene>
<name>A0A4Y2BIQ5_ARAVE</name>
<evidence type="ECO:0000313" key="2">
    <source>
        <dbReference type="Proteomes" id="UP000499080"/>
    </source>
</evidence>
<evidence type="ECO:0000313" key="1">
    <source>
        <dbReference type="EMBL" id="GBL91044.1"/>
    </source>
</evidence>
<dbReference type="AlphaFoldDB" id="A0A4Y2BIQ5"/>
<comment type="caution">
    <text evidence="1">The sequence shown here is derived from an EMBL/GenBank/DDBJ whole genome shotgun (WGS) entry which is preliminary data.</text>
</comment>
<keyword evidence="2" id="KW-1185">Reference proteome</keyword>
<proteinExistence type="predicted"/>
<dbReference type="Proteomes" id="UP000499080">
    <property type="component" value="Unassembled WGS sequence"/>
</dbReference>
<protein>
    <submittedName>
        <fullName evidence="1">Uncharacterized protein</fullName>
    </submittedName>
</protein>
<dbReference type="EMBL" id="BGPR01083357">
    <property type="protein sequence ID" value="GBL91044.1"/>
    <property type="molecule type" value="Genomic_DNA"/>
</dbReference>
<reference evidence="1 2" key="1">
    <citation type="journal article" date="2019" name="Sci. Rep.">
        <title>Orb-weaving spider Araneus ventricosus genome elucidates the spidroin gene catalogue.</title>
        <authorList>
            <person name="Kono N."/>
            <person name="Nakamura H."/>
            <person name="Ohtoshi R."/>
            <person name="Moran D.A.P."/>
            <person name="Shinohara A."/>
            <person name="Yoshida Y."/>
            <person name="Fujiwara M."/>
            <person name="Mori M."/>
            <person name="Tomita M."/>
            <person name="Arakawa K."/>
        </authorList>
    </citation>
    <scope>NUCLEOTIDE SEQUENCE [LARGE SCALE GENOMIC DNA]</scope>
</reference>
<organism evidence="1 2">
    <name type="scientific">Araneus ventricosus</name>
    <name type="common">Orbweaver spider</name>
    <name type="synonym">Epeira ventricosa</name>
    <dbReference type="NCBI Taxonomy" id="182803"/>
    <lineage>
        <taxon>Eukaryota</taxon>
        <taxon>Metazoa</taxon>
        <taxon>Ecdysozoa</taxon>
        <taxon>Arthropoda</taxon>
        <taxon>Chelicerata</taxon>
        <taxon>Arachnida</taxon>
        <taxon>Araneae</taxon>
        <taxon>Araneomorphae</taxon>
        <taxon>Entelegynae</taxon>
        <taxon>Araneoidea</taxon>
        <taxon>Araneidae</taxon>
        <taxon>Araneus</taxon>
    </lineage>
</organism>
<accession>A0A4Y2BIQ5</accession>